<dbReference type="InterPro" id="IPR013087">
    <property type="entry name" value="Znf_C2H2_type"/>
</dbReference>
<feature type="domain" description="C2H2-type" evidence="7">
    <location>
        <begin position="219"/>
        <end position="246"/>
    </location>
</feature>
<dbReference type="Gene3D" id="3.30.160.60">
    <property type="entry name" value="Classic Zinc Finger"/>
    <property type="match status" value="3"/>
</dbReference>
<evidence type="ECO:0000256" key="4">
    <source>
        <dbReference type="ARBA" id="ARBA00022833"/>
    </source>
</evidence>
<dbReference type="PROSITE" id="PS00028">
    <property type="entry name" value="ZINC_FINGER_C2H2_1"/>
    <property type="match status" value="6"/>
</dbReference>
<feature type="region of interest" description="Disordered" evidence="6">
    <location>
        <begin position="560"/>
        <end position="582"/>
    </location>
</feature>
<feature type="domain" description="C2H2-type" evidence="7">
    <location>
        <begin position="254"/>
        <end position="281"/>
    </location>
</feature>
<dbReference type="EMBL" id="JARPUR010000007">
    <property type="protein sequence ID" value="KAK4872407.1"/>
    <property type="molecule type" value="Genomic_DNA"/>
</dbReference>
<evidence type="ECO:0000313" key="9">
    <source>
        <dbReference type="Proteomes" id="UP001353858"/>
    </source>
</evidence>
<keyword evidence="3 5" id="KW-0863">Zinc-finger</keyword>
<dbReference type="Pfam" id="PF00096">
    <property type="entry name" value="zf-C2H2"/>
    <property type="match status" value="3"/>
</dbReference>
<comment type="caution">
    <text evidence="8">The sequence shown here is derived from an EMBL/GenBank/DDBJ whole genome shotgun (WGS) entry which is preliminary data.</text>
</comment>
<name>A0AAN7PPD3_9COLE</name>
<evidence type="ECO:0000256" key="3">
    <source>
        <dbReference type="ARBA" id="ARBA00022771"/>
    </source>
</evidence>
<evidence type="ECO:0000256" key="2">
    <source>
        <dbReference type="ARBA" id="ARBA00022737"/>
    </source>
</evidence>
<sequence length="582" mass="67740">MEPDSYENYEVLYNYRKRRQKRLWNCTKCSESFDTSRKLRTHRKIHRKKEDDVQYNYRHDKNRNVYVCYTCDLESSNKEVMEKHVLDHEEKHTCKICYETFVKPYEYSCHVYNHDPSKGFTCPFCKYTTNRRTAIMIHINTFHLRRSPFLQDNQKSAEVLYNKYKTKFGLQPCAVFLDNLVLTKSINKNSDSKILPGKSDSSPNDSLNLFGKLYKKPTYACTECEQQFDDGFKLKRHSILHKVKPDTFEKKQIYKCYICLKNFSDRSVLWGHMRSHSGKPDYLKCKICQKVFKENHALTSHKATCIKIADAASKSKLVINTPVLKYRCCICMKKFADIHEMREHKKFHSKPKKSMLGKSVESSVLKGTDQVDPQFKCCQQIFSSLNFLCIHMYQTFTVTDNFTCKPQYVCSVCNTTFSGRSEWKHHSVKMHSVAFEDCDELPTKHYCTVCTVKYDDVVEFLYHRLLVCKVSSLTEFFEKVSTDVIIPEVRSSEVKESAAPAVKEPTSNHINVSENQQPIDDSQQRFITIILNTAKASKPQSETLGKKPFVDNAETIILSDSEDETTKESKPKISVKNLGDLT</sequence>
<dbReference type="SMART" id="SM00355">
    <property type="entry name" value="ZnF_C2H2"/>
    <property type="match status" value="9"/>
</dbReference>
<dbReference type="GO" id="GO:0008270">
    <property type="term" value="F:zinc ion binding"/>
    <property type="evidence" value="ECO:0007669"/>
    <property type="project" value="UniProtKB-KW"/>
</dbReference>
<keyword evidence="1" id="KW-0479">Metal-binding</keyword>
<keyword evidence="2" id="KW-0677">Repeat</keyword>
<accession>A0AAN7PPD3</accession>
<keyword evidence="4" id="KW-0862">Zinc</keyword>
<feature type="domain" description="C2H2-type" evidence="7">
    <location>
        <begin position="326"/>
        <end position="353"/>
    </location>
</feature>
<dbReference type="Proteomes" id="UP001353858">
    <property type="component" value="Unassembled WGS sequence"/>
</dbReference>
<dbReference type="PANTHER" id="PTHR24379">
    <property type="entry name" value="KRAB AND ZINC FINGER DOMAIN-CONTAINING"/>
    <property type="match status" value="1"/>
</dbReference>
<dbReference type="PANTHER" id="PTHR24379:SF121">
    <property type="entry name" value="C2H2-TYPE DOMAIN-CONTAINING PROTEIN"/>
    <property type="match status" value="1"/>
</dbReference>
<feature type="domain" description="C2H2-type" evidence="7">
    <location>
        <begin position="408"/>
        <end position="432"/>
    </location>
</feature>
<evidence type="ECO:0000256" key="5">
    <source>
        <dbReference type="PROSITE-ProRule" id="PRU00042"/>
    </source>
</evidence>
<dbReference type="PROSITE" id="PS50157">
    <property type="entry name" value="ZINC_FINGER_C2H2_2"/>
    <property type="match status" value="6"/>
</dbReference>
<gene>
    <name evidence="8" type="ORF">RN001_014436</name>
</gene>
<organism evidence="8 9">
    <name type="scientific">Aquatica leii</name>
    <dbReference type="NCBI Taxonomy" id="1421715"/>
    <lineage>
        <taxon>Eukaryota</taxon>
        <taxon>Metazoa</taxon>
        <taxon>Ecdysozoa</taxon>
        <taxon>Arthropoda</taxon>
        <taxon>Hexapoda</taxon>
        <taxon>Insecta</taxon>
        <taxon>Pterygota</taxon>
        <taxon>Neoptera</taxon>
        <taxon>Endopterygota</taxon>
        <taxon>Coleoptera</taxon>
        <taxon>Polyphaga</taxon>
        <taxon>Elateriformia</taxon>
        <taxon>Elateroidea</taxon>
        <taxon>Lampyridae</taxon>
        <taxon>Luciolinae</taxon>
        <taxon>Aquatica</taxon>
    </lineage>
</organism>
<reference evidence="9" key="1">
    <citation type="submission" date="2023-01" db="EMBL/GenBank/DDBJ databases">
        <title>Key to firefly adult light organ development and bioluminescence: homeobox transcription factors regulate luciferase expression and transportation to peroxisome.</title>
        <authorList>
            <person name="Fu X."/>
        </authorList>
    </citation>
    <scope>NUCLEOTIDE SEQUENCE [LARGE SCALE GENOMIC DNA]</scope>
</reference>
<evidence type="ECO:0000256" key="6">
    <source>
        <dbReference type="SAM" id="MobiDB-lite"/>
    </source>
</evidence>
<protein>
    <recommendedName>
        <fullName evidence="7">C2H2-type domain-containing protein</fullName>
    </recommendedName>
</protein>
<dbReference type="SUPFAM" id="SSF57850">
    <property type="entry name" value="RING/U-box"/>
    <property type="match status" value="1"/>
</dbReference>
<keyword evidence="9" id="KW-1185">Reference proteome</keyword>
<dbReference type="SUPFAM" id="SSF57667">
    <property type="entry name" value="beta-beta-alpha zinc fingers"/>
    <property type="match status" value="1"/>
</dbReference>
<proteinExistence type="predicted"/>
<feature type="domain" description="C2H2-type" evidence="7">
    <location>
        <begin position="24"/>
        <end position="51"/>
    </location>
</feature>
<evidence type="ECO:0000313" key="8">
    <source>
        <dbReference type="EMBL" id="KAK4872407.1"/>
    </source>
</evidence>
<dbReference type="AlphaFoldDB" id="A0AAN7PPD3"/>
<dbReference type="InterPro" id="IPR036236">
    <property type="entry name" value="Znf_C2H2_sf"/>
</dbReference>
<evidence type="ECO:0000259" key="7">
    <source>
        <dbReference type="PROSITE" id="PS50157"/>
    </source>
</evidence>
<evidence type="ECO:0000256" key="1">
    <source>
        <dbReference type="ARBA" id="ARBA00022723"/>
    </source>
</evidence>
<feature type="domain" description="C2H2-type" evidence="7">
    <location>
        <begin position="120"/>
        <end position="148"/>
    </location>
</feature>